<protein>
    <submittedName>
        <fullName evidence="2">Uncharacterized protein</fullName>
    </submittedName>
</protein>
<dbReference type="EMBL" id="BMAO01025864">
    <property type="protein sequence ID" value="GFR05598.1"/>
    <property type="molecule type" value="Genomic_DNA"/>
</dbReference>
<sequence>MLRVEVSTAPSSSKKMYQLLEAALYNQVLCIKLDNNRAEMLEVLRKANGDKTKLSCGIREVPGRLETTAGTPANIPNGRLGVEKSVSGTDD</sequence>
<feature type="region of interest" description="Disordered" evidence="1">
    <location>
        <begin position="66"/>
        <end position="91"/>
    </location>
</feature>
<dbReference type="Proteomes" id="UP000887116">
    <property type="component" value="Unassembled WGS sequence"/>
</dbReference>
<reference evidence="2" key="1">
    <citation type="submission" date="2020-07" db="EMBL/GenBank/DDBJ databases">
        <title>Multicomponent nature underlies the extraordinary mechanical properties of spider dragline silk.</title>
        <authorList>
            <person name="Kono N."/>
            <person name="Nakamura H."/>
            <person name="Mori M."/>
            <person name="Yoshida Y."/>
            <person name="Ohtoshi R."/>
            <person name="Malay A.D."/>
            <person name="Moran D.A.P."/>
            <person name="Tomita M."/>
            <person name="Numata K."/>
            <person name="Arakawa K."/>
        </authorList>
    </citation>
    <scope>NUCLEOTIDE SEQUENCE</scope>
</reference>
<name>A0A8X6GKB7_TRICU</name>
<proteinExistence type="predicted"/>
<accession>A0A8X6GKB7</accession>
<keyword evidence="3" id="KW-1185">Reference proteome</keyword>
<evidence type="ECO:0000256" key="1">
    <source>
        <dbReference type="SAM" id="MobiDB-lite"/>
    </source>
</evidence>
<comment type="caution">
    <text evidence="2">The sequence shown here is derived from an EMBL/GenBank/DDBJ whole genome shotgun (WGS) entry which is preliminary data.</text>
</comment>
<evidence type="ECO:0000313" key="3">
    <source>
        <dbReference type="Proteomes" id="UP000887116"/>
    </source>
</evidence>
<evidence type="ECO:0000313" key="2">
    <source>
        <dbReference type="EMBL" id="GFR05598.1"/>
    </source>
</evidence>
<gene>
    <name evidence="2" type="ORF">TNCT_472801</name>
</gene>
<dbReference type="AlphaFoldDB" id="A0A8X6GKB7"/>
<organism evidence="2 3">
    <name type="scientific">Trichonephila clavata</name>
    <name type="common">Joro spider</name>
    <name type="synonym">Nephila clavata</name>
    <dbReference type="NCBI Taxonomy" id="2740835"/>
    <lineage>
        <taxon>Eukaryota</taxon>
        <taxon>Metazoa</taxon>
        <taxon>Ecdysozoa</taxon>
        <taxon>Arthropoda</taxon>
        <taxon>Chelicerata</taxon>
        <taxon>Arachnida</taxon>
        <taxon>Araneae</taxon>
        <taxon>Araneomorphae</taxon>
        <taxon>Entelegynae</taxon>
        <taxon>Araneoidea</taxon>
        <taxon>Nephilidae</taxon>
        <taxon>Trichonephila</taxon>
    </lineage>
</organism>